<feature type="transmembrane region" description="Helical" evidence="1">
    <location>
        <begin position="227"/>
        <end position="244"/>
    </location>
</feature>
<keyword evidence="3" id="KW-1185">Reference proteome</keyword>
<feature type="transmembrane region" description="Helical" evidence="1">
    <location>
        <begin position="278"/>
        <end position="300"/>
    </location>
</feature>
<feature type="transmembrane region" description="Helical" evidence="1">
    <location>
        <begin position="379"/>
        <end position="398"/>
    </location>
</feature>
<dbReference type="Pfam" id="PF19528">
    <property type="entry name" value="DUF6056"/>
    <property type="match status" value="1"/>
</dbReference>
<sequence>MKQSVLHRFLLPITTTGLFLAVFVPILVLSYYNHPSAADDYCFADTAVRYGFWQAQQYYYDGWTGRYFSNFIVHGTPLVWGWYAGFKFIPALLAIGWVLAAYTLLGEWLNRLGSPAPTRSRTQLYLTGLLFFLYILILPNLAEAFIWTASAAVYTVPTALMMYWGAVLLRWQTQPPSTLRTLTGVWASVLVFLIVGCGETHMLLIISLLLAILVYRLVKNRQVDKQLLLQLGVALVSGWLVFRAPGNAVRMQGGAANGDLVGGMVQSLRWLALTLPRWFLQTPVLPLSALWIMLGAGLVAKRTDADARVSKLFGVPLWYGLLVLFGLLLATVFPSYYATQNLTNRAINVTYAVFLWGWLFVLTTQLPRFARFGTTRPPLWLLVLTLLWIGISTVRSLPMRRLYADILRGDAAQYDRELTARQQLLSQSRADTLRLAPLSVYPTSLFMEDIRTDPTHWWNKCQAGYYGHKVIIIDPSIRPTPARP</sequence>
<feature type="transmembrane region" description="Helical" evidence="1">
    <location>
        <begin position="88"/>
        <end position="110"/>
    </location>
</feature>
<name>A0A939G9R2_9BACT</name>
<proteinExistence type="predicted"/>
<protein>
    <submittedName>
        <fullName evidence="2">Uncharacterized protein</fullName>
    </submittedName>
</protein>
<keyword evidence="1" id="KW-1133">Transmembrane helix</keyword>
<organism evidence="2 3">
    <name type="scientific">Fibrella aquatilis</name>
    <dbReference type="NCBI Taxonomy" id="2817059"/>
    <lineage>
        <taxon>Bacteria</taxon>
        <taxon>Pseudomonadati</taxon>
        <taxon>Bacteroidota</taxon>
        <taxon>Cytophagia</taxon>
        <taxon>Cytophagales</taxon>
        <taxon>Spirosomataceae</taxon>
        <taxon>Fibrella</taxon>
    </lineage>
</organism>
<evidence type="ECO:0000256" key="1">
    <source>
        <dbReference type="SAM" id="Phobius"/>
    </source>
</evidence>
<feature type="transmembrane region" description="Helical" evidence="1">
    <location>
        <begin position="312"/>
        <end position="337"/>
    </location>
</feature>
<evidence type="ECO:0000313" key="2">
    <source>
        <dbReference type="EMBL" id="MBO0932702.1"/>
    </source>
</evidence>
<gene>
    <name evidence="2" type="ORF">J2I48_16955</name>
</gene>
<feature type="transmembrane region" description="Helical" evidence="1">
    <location>
        <begin position="144"/>
        <end position="166"/>
    </location>
</feature>
<keyword evidence="1" id="KW-0812">Transmembrane</keyword>
<dbReference type="Proteomes" id="UP000664795">
    <property type="component" value="Unassembled WGS sequence"/>
</dbReference>
<keyword evidence="1" id="KW-0472">Membrane</keyword>
<dbReference type="AlphaFoldDB" id="A0A939G9R2"/>
<dbReference type="InterPro" id="IPR045691">
    <property type="entry name" value="DUF6056"/>
</dbReference>
<evidence type="ECO:0000313" key="3">
    <source>
        <dbReference type="Proteomes" id="UP000664795"/>
    </source>
</evidence>
<reference evidence="2 3" key="1">
    <citation type="submission" date="2021-03" db="EMBL/GenBank/DDBJ databases">
        <title>Fibrella sp. HMF5036 genome sequencing and assembly.</title>
        <authorList>
            <person name="Kang H."/>
            <person name="Kim H."/>
            <person name="Bae S."/>
            <person name="Joh K."/>
        </authorList>
    </citation>
    <scope>NUCLEOTIDE SEQUENCE [LARGE SCALE GENOMIC DNA]</scope>
    <source>
        <strain evidence="2 3">HMF5036</strain>
    </source>
</reference>
<dbReference type="RefSeq" id="WP_207336668.1">
    <property type="nucleotide sequence ID" value="NZ_JAFMYU010000014.1"/>
</dbReference>
<feature type="transmembrane region" description="Helical" evidence="1">
    <location>
        <begin position="9"/>
        <end position="32"/>
    </location>
</feature>
<feature type="transmembrane region" description="Helical" evidence="1">
    <location>
        <begin position="201"/>
        <end position="218"/>
    </location>
</feature>
<dbReference type="EMBL" id="JAFMYU010000014">
    <property type="protein sequence ID" value="MBO0932702.1"/>
    <property type="molecule type" value="Genomic_DNA"/>
</dbReference>
<accession>A0A939G9R2</accession>
<comment type="caution">
    <text evidence="2">The sequence shown here is derived from an EMBL/GenBank/DDBJ whole genome shotgun (WGS) entry which is preliminary data.</text>
</comment>
<feature type="transmembrane region" description="Helical" evidence="1">
    <location>
        <begin position="122"/>
        <end position="138"/>
    </location>
</feature>
<feature type="transmembrane region" description="Helical" evidence="1">
    <location>
        <begin position="349"/>
        <end position="367"/>
    </location>
</feature>